<reference evidence="1" key="1">
    <citation type="submission" date="2020-08" db="EMBL/GenBank/DDBJ databases">
        <title>Plant associated metagenomes--Microbial community diversity and host control of community assembly across model and emerging plant ecological genomics systems.</title>
        <authorList>
            <person name="Dangl J."/>
        </authorList>
    </citation>
    <scope>NUCLEOTIDE SEQUENCE</scope>
    <source>
        <strain evidence="1">KD5</strain>
    </source>
</reference>
<dbReference type="Proteomes" id="UP000589818">
    <property type="component" value="Unassembled WGS sequence"/>
</dbReference>
<proteinExistence type="predicted"/>
<comment type="caution">
    <text evidence="1">The sequence shown here is derived from an EMBL/GenBank/DDBJ whole genome shotgun (WGS) entry which is preliminary data.</text>
</comment>
<evidence type="ECO:0000313" key="1">
    <source>
        <dbReference type="EMBL" id="MBB2885526.1"/>
    </source>
</evidence>
<dbReference type="EMBL" id="JACHVR010000001">
    <property type="protein sequence ID" value="MBB2885526.1"/>
    <property type="molecule type" value="Genomic_DNA"/>
</dbReference>
<accession>A0ACC5MA21</accession>
<gene>
    <name evidence="1" type="ORF">FHR69_001392</name>
</gene>
<evidence type="ECO:0000313" key="2">
    <source>
        <dbReference type="Proteomes" id="UP000589818"/>
    </source>
</evidence>
<keyword evidence="2" id="KW-1185">Reference proteome</keyword>
<organism evidence="1 2">
    <name type="scientific">Pseudomonas umsongensis</name>
    <dbReference type="NCBI Taxonomy" id="198618"/>
    <lineage>
        <taxon>Bacteria</taxon>
        <taxon>Pseudomonadati</taxon>
        <taxon>Pseudomonadota</taxon>
        <taxon>Gammaproteobacteria</taxon>
        <taxon>Pseudomonadales</taxon>
        <taxon>Pseudomonadaceae</taxon>
        <taxon>Pseudomonas</taxon>
    </lineage>
</organism>
<name>A0ACC5MA21_9PSED</name>
<sequence length="378" mass="39946">MNQVKQLFTRYKMLALVFAVAFIWLFFSWQTEGGFLTPRNLSNLLRQMSITGILACGMVLVIISGEIDLSVGSLLGLLGGVAAILDVIYHIPLLANLSLVVLCGLLIGLANGYMAAYLRIPSFIVGLGGMLAFRGILLGITGGTTIAPVSPELVYIGQGYLPHTIGTGLGVLLFALTLFLTWKQRRNRALHGLAAHSLVRDVARVLLIGAVLAGFVQTLNSYDGIPVPVLLLLILLGGFSYVTSQSVFGRRVYSVGSNMEATRLSGINVQAVKLWIFGIMGVMCALAGVVNTARLAAGSPSAGSMGELDAIAACFIGGTSMRGGSGTVYGALLGALVITSLDNGMSMLDVDSYWQMIVKGSILVLAVWVDVSTRTGRR</sequence>
<protein>
    <submittedName>
        <fullName evidence="1">D-xylose transport system permease protein</fullName>
    </submittedName>
</protein>